<evidence type="ECO:0000256" key="4">
    <source>
        <dbReference type="ARBA" id="ARBA00023125"/>
    </source>
</evidence>
<dbReference type="InterPro" id="IPR007627">
    <property type="entry name" value="RNA_pol_sigma70_r2"/>
</dbReference>
<dbReference type="InterPro" id="IPR013324">
    <property type="entry name" value="RNA_pol_sigma_r3/r4-like"/>
</dbReference>
<dbReference type="PANTHER" id="PTHR43133">
    <property type="entry name" value="RNA POLYMERASE ECF-TYPE SIGMA FACTO"/>
    <property type="match status" value="1"/>
</dbReference>
<dbReference type="GO" id="GO:0006352">
    <property type="term" value="P:DNA-templated transcription initiation"/>
    <property type="evidence" value="ECO:0007669"/>
    <property type="project" value="InterPro"/>
</dbReference>
<dbReference type="CDD" id="cd06171">
    <property type="entry name" value="Sigma70_r4"/>
    <property type="match status" value="1"/>
</dbReference>
<reference evidence="9" key="1">
    <citation type="submission" date="2020-09" db="EMBL/GenBank/DDBJ databases">
        <title>Secondary metabolite and genome analysis of marine Streptomyces chumphonensis KK1-2T.</title>
        <authorList>
            <person name="Phongsopitanun W."/>
            <person name="Kanchanasin P."/>
            <person name="Pittayakhajonwut P."/>
            <person name="Suwanborirux K."/>
            <person name="Tanasupawat S."/>
        </authorList>
    </citation>
    <scope>NUCLEOTIDE SEQUENCE</scope>
    <source>
        <strain evidence="9">KK1-2</strain>
    </source>
</reference>
<protein>
    <submittedName>
        <fullName evidence="9">Sigma-70 family RNA polymerase sigma factor</fullName>
    </submittedName>
</protein>
<evidence type="ECO:0000256" key="2">
    <source>
        <dbReference type="ARBA" id="ARBA00023015"/>
    </source>
</evidence>
<dbReference type="SUPFAM" id="SSF88659">
    <property type="entry name" value="Sigma3 and sigma4 domains of RNA polymerase sigma factors"/>
    <property type="match status" value="1"/>
</dbReference>
<dbReference type="InterPro" id="IPR014284">
    <property type="entry name" value="RNA_pol_sigma-70_dom"/>
</dbReference>
<dbReference type="PANTHER" id="PTHR43133:SF62">
    <property type="entry name" value="RNA POLYMERASE SIGMA FACTOR SIGZ"/>
    <property type="match status" value="1"/>
</dbReference>
<comment type="similarity">
    <text evidence="1">Belongs to the sigma-70 factor family. ECF subfamily.</text>
</comment>
<dbReference type="RefSeq" id="WP_191211800.1">
    <property type="nucleotide sequence ID" value="NZ_BAABKL010000050.1"/>
</dbReference>
<dbReference type="Gene3D" id="1.10.10.10">
    <property type="entry name" value="Winged helix-like DNA-binding domain superfamily/Winged helix DNA-binding domain"/>
    <property type="match status" value="1"/>
</dbReference>
<keyword evidence="5" id="KW-0804">Transcription</keyword>
<keyword evidence="4" id="KW-0238">DNA-binding</keyword>
<proteinExistence type="inferred from homology"/>
<dbReference type="Gene3D" id="1.10.1740.10">
    <property type="match status" value="1"/>
</dbReference>
<evidence type="ECO:0000256" key="1">
    <source>
        <dbReference type="ARBA" id="ARBA00010641"/>
    </source>
</evidence>
<dbReference type="InterPro" id="IPR039425">
    <property type="entry name" value="RNA_pol_sigma-70-like"/>
</dbReference>
<dbReference type="Pfam" id="PF04542">
    <property type="entry name" value="Sigma70_r2"/>
    <property type="match status" value="1"/>
</dbReference>
<dbReference type="GO" id="GO:0016987">
    <property type="term" value="F:sigma factor activity"/>
    <property type="evidence" value="ECO:0007669"/>
    <property type="project" value="UniProtKB-KW"/>
</dbReference>
<feature type="domain" description="RNA polymerase sigma-70 region 4" evidence="8">
    <location>
        <begin position="148"/>
        <end position="195"/>
    </location>
</feature>
<dbReference type="EMBL" id="JACXYU010000017">
    <property type="protein sequence ID" value="MBD3934504.1"/>
    <property type="molecule type" value="Genomic_DNA"/>
</dbReference>
<dbReference type="GO" id="GO:0003677">
    <property type="term" value="F:DNA binding"/>
    <property type="evidence" value="ECO:0007669"/>
    <property type="project" value="UniProtKB-KW"/>
</dbReference>
<feature type="domain" description="RNA polymerase sigma-70 region 2" evidence="7">
    <location>
        <begin position="46"/>
        <end position="114"/>
    </location>
</feature>
<evidence type="ECO:0000256" key="6">
    <source>
        <dbReference type="SAM" id="MobiDB-lite"/>
    </source>
</evidence>
<sequence>MQVSPTRTAPPGTERALRAPVEELLGDEELAARFARGGERELAAVYGRWSALVHTLAVRALGDASEAEDVTQQVFLAAWRGRHGYRPEQGPLGGWLVGITRRRIADALAARSRRGDLAARAAARGGPVAPEQREAEAALDRVLLAHELAALPTAQRRVLRLAFYEDLTQAQIAERTGLALGTVKSHARRGLHRLRTRLTEQAGPPTAPVSPVRRSAP</sequence>
<keyword evidence="3" id="KW-0731">Sigma factor</keyword>
<organism evidence="9 10">
    <name type="scientific">Streptomyces chumphonensis</name>
    <dbReference type="NCBI Taxonomy" id="1214925"/>
    <lineage>
        <taxon>Bacteria</taxon>
        <taxon>Bacillati</taxon>
        <taxon>Actinomycetota</taxon>
        <taxon>Actinomycetes</taxon>
        <taxon>Kitasatosporales</taxon>
        <taxon>Streptomycetaceae</taxon>
        <taxon>Streptomyces</taxon>
    </lineage>
</organism>
<evidence type="ECO:0000259" key="7">
    <source>
        <dbReference type="Pfam" id="PF04542"/>
    </source>
</evidence>
<evidence type="ECO:0000256" key="5">
    <source>
        <dbReference type="ARBA" id="ARBA00023163"/>
    </source>
</evidence>
<evidence type="ECO:0000313" key="10">
    <source>
        <dbReference type="Proteomes" id="UP000632289"/>
    </source>
</evidence>
<keyword evidence="2" id="KW-0805">Transcription regulation</keyword>
<dbReference type="InterPro" id="IPR013325">
    <property type="entry name" value="RNA_pol_sigma_r2"/>
</dbReference>
<keyword evidence="10" id="KW-1185">Reference proteome</keyword>
<gene>
    <name evidence="9" type="ORF">IF129_23435</name>
</gene>
<evidence type="ECO:0000259" key="8">
    <source>
        <dbReference type="Pfam" id="PF04545"/>
    </source>
</evidence>
<dbReference type="Pfam" id="PF04545">
    <property type="entry name" value="Sigma70_r4"/>
    <property type="match status" value="1"/>
</dbReference>
<feature type="region of interest" description="Disordered" evidence="6">
    <location>
        <begin position="195"/>
        <end position="217"/>
    </location>
</feature>
<evidence type="ECO:0000313" key="9">
    <source>
        <dbReference type="EMBL" id="MBD3934504.1"/>
    </source>
</evidence>
<dbReference type="InterPro" id="IPR007630">
    <property type="entry name" value="RNA_pol_sigma70_r4"/>
</dbReference>
<dbReference type="InterPro" id="IPR036388">
    <property type="entry name" value="WH-like_DNA-bd_sf"/>
</dbReference>
<accession>A0A927F5H1</accession>
<dbReference type="AlphaFoldDB" id="A0A927F5H1"/>
<name>A0A927F5H1_9ACTN</name>
<comment type="caution">
    <text evidence="9">The sequence shown here is derived from an EMBL/GenBank/DDBJ whole genome shotgun (WGS) entry which is preliminary data.</text>
</comment>
<evidence type="ECO:0000256" key="3">
    <source>
        <dbReference type="ARBA" id="ARBA00023082"/>
    </source>
</evidence>
<dbReference type="Proteomes" id="UP000632289">
    <property type="component" value="Unassembled WGS sequence"/>
</dbReference>
<dbReference type="SUPFAM" id="SSF88946">
    <property type="entry name" value="Sigma2 domain of RNA polymerase sigma factors"/>
    <property type="match status" value="1"/>
</dbReference>
<dbReference type="NCBIfam" id="TIGR02937">
    <property type="entry name" value="sigma70-ECF"/>
    <property type="match status" value="1"/>
</dbReference>